<keyword evidence="2" id="KW-1185">Reference proteome</keyword>
<dbReference type="KEGG" id="sre:PTSG_12186"/>
<evidence type="ECO:0000313" key="2">
    <source>
        <dbReference type="Proteomes" id="UP000007799"/>
    </source>
</evidence>
<dbReference type="GeneID" id="16075195"/>
<accession>F2U8T1</accession>
<dbReference type="AlphaFoldDB" id="F2U8T1"/>
<sequence>MGASVAQHERACVLTCVVLCHQRGHTFVRFVSLMLLRFFFLQYLVFLSSSSWCSGEVVASLRVFLRLPFGHDAAGITHFASHLATRCCCCRCPCCCACPARDASPDGIASGNIRVDAATVGVCSSCGSGDDGGVNGRSLAWLLLSSHVGALQPLSLKSHFILCILANATGTRRHRQGAGRRGGSWGQASGDVPETVAVAMQRGDMGRGEDSGR</sequence>
<evidence type="ECO:0000313" key="1">
    <source>
        <dbReference type="EMBL" id="EGD72789.1"/>
    </source>
</evidence>
<dbReference type="EMBL" id="GL832964">
    <property type="protein sequence ID" value="EGD72789.1"/>
    <property type="molecule type" value="Genomic_DNA"/>
</dbReference>
<name>F2U8T1_SALR5</name>
<gene>
    <name evidence="1" type="ORF">PTSG_12186</name>
</gene>
<dbReference type="Proteomes" id="UP000007799">
    <property type="component" value="Unassembled WGS sequence"/>
</dbReference>
<organism evidence="2">
    <name type="scientific">Salpingoeca rosetta (strain ATCC 50818 / BSB-021)</name>
    <dbReference type="NCBI Taxonomy" id="946362"/>
    <lineage>
        <taxon>Eukaryota</taxon>
        <taxon>Choanoflagellata</taxon>
        <taxon>Craspedida</taxon>
        <taxon>Salpingoecidae</taxon>
        <taxon>Salpingoeca</taxon>
    </lineage>
</organism>
<dbReference type="InParanoid" id="F2U8T1"/>
<protein>
    <submittedName>
        <fullName evidence="1">Uncharacterized protein</fullName>
    </submittedName>
</protein>
<reference evidence="1" key="1">
    <citation type="submission" date="2009-08" db="EMBL/GenBank/DDBJ databases">
        <title>Annotation of Salpingoeca rosetta.</title>
        <authorList>
            <consortium name="The Broad Institute Genome Sequencing Platform"/>
            <person name="Russ C."/>
            <person name="Cuomo C."/>
            <person name="Burger G."/>
            <person name="Gray M.W."/>
            <person name="Holland P.W.H."/>
            <person name="King N."/>
            <person name="Lang F.B.F."/>
            <person name="Roger A.J."/>
            <person name="Ruiz-Trillo I."/>
            <person name="Young S.K."/>
            <person name="Zeng Q."/>
            <person name="Gargeya S."/>
            <person name="Alvarado L."/>
            <person name="Berlin A."/>
            <person name="Chapman S.B."/>
            <person name="Chen Z."/>
            <person name="Freedman E."/>
            <person name="Gellesch M."/>
            <person name="Goldberg J."/>
            <person name="Griggs A."/>
            <person name="Gujja S."/>
            <person name="Heilman E."/>
            <person name="Heiman D."/>
            <person name="Howarth C."/>
            <person name="Mehta T."/>
            <person name="Neiman D."/>
            <person name="Pearson M."/>
            <person name="Roberts A."/>
            <person name="Saif S."/>
            <person name="Shea T."/>
            <person name="Shenoy N."/>
            <person name="Sisk P."/>
            <person name="Stolte C."/>
            <person name="Sykes S."/>
            <person name="White J."/>
            <person name="Yandava C."/>
            <person name="Haas B."/>
            <person name="Nusbaum C."/>
            <person name="Birren B."/>
        </authorList>
    </citation>
    <scope>NUCLEOTIDE SEQUENCE [LARGE SCALE GENOMIC DNA]</scope>
    <source>
        <strain evidence="1">ATCC 50818</strain>
    </source>
</reference>
<dbReference type="RefSeq" id="XP_004994612.1">
    <property type="nucleotide sequence ID" value="XM_004994555.1"/>
</dbReference>
<proteinExistence type="predicted"/>